<dbReference type="InterPro" id="IPR033462">
    <property type="entry name" value="Cache_3-Cache_2"/>
</dbReference>
<evidence type="ECO:0000256" key="7">
    <source>
        <dbReference type="SAM" id="Phobius"/>
    </source>
</evidence>
<keyword evidence="7" id="KW-0472">Membrane</keyword>
<feature type="domain" description="HAMP" evidence="9">
    <location>
        <begin position="355"/>
        <end position="407"/>
    </location>
</feature>
<dbReference type="SMART" id="SM00283">
    <property type="entry name" value="MA"/>
    <property type="match status" value="1"/>
</dbReference>
<keyword evidence="7" id="KW-0812">Transmembrane</keyword>
<evidence type="ECO:0000259" key="9">
    <source>
        <dbReference type="PROSITE" id="PS50885"/>
    </source>
</evidence>
<dbReference type="Pfam" id="PF18947">
    <property type="entry name" value="HAMP_2"/>
    <property type="match status" value="1"/>
</dbReference>
<evidence type="ECO:0000256" key="3">
    <source>
        <dbReference type="ARBA" id="ARBA00023224"/>
    </source>
</evidence>
<evidence type="ECO:0000256" key="2">
    <source>
        <dbReference type="ARBA" id="ARBA00022481"/>
    </source>
</evidence>
<dbReference type="InterPro" id="IPR029151">
    <property type="entry name" value="Sensor-like_sf"/>
</dbReference>
<dbReference type="Gene3D" id="1.10.287.950">
    <property type="entry name" value="Methyl-accepting chemotaxis protein"/>
    <property type="match status" value="1"/>
</dbReference>
<evidence type="ECO:0000256" key="1">
    <source>
        <dbReference type="ARBA" id="ARBA00004370"/>
    </source>
</evidence>
<dbReference type="Pfam" id="PF00672">
    <property type="entry name" value="HAMP"/>
    <property type="match status" value="1"/>
</dbReference>
<feature type="transmembrane region" description="Helical" evidence="7">
    <location>
        <begin position="17"/>
        <end position="37"/>
    </location>
</feature>
<comment type="subcellular location">
    <subcellularLocation>
        <location evidence="1">Membrane</location>
    </subcellularLocation>
</comment>
<keyword evidence="2" id="KW-0488">Methylation</keyword>
<dbReference type="AlphaFoldDB" id="A0AAP5AIH3"/>
<feature type="domain" description="Methyl-accepting transducer" evidence="8">
    <location>
        <begin position="593"/>
        <end position="822"/>
    </location>
</feature>
<dbReference type="SUPFAM" id="SSF158472">
    <property type="entry name" value="HAMP domain-like"/>
    <property type="match status" value="1"/>
</dbReference>
<dbReference type="PRINTS" id="PR00260">
    <property type="entry name" value="CHEMTRNSDUCR"/>
</dbReference>
<proteinExistence type="inferred from homology"/>
<dbReference type="Gene3D" id="1.20.120.1530">
    <property type="match status" value="2"/>
</dbReference>
<dbReference type="Pfam" id="PF00015">
    <property type="entry name" value="MCPsignal"/>
    <property type="match status" value="1"/>
</dbReference>
<dbReference type="CDD" id="cd11386">
    <property type="entry name" value="MCP_signal"/>
    <property type="match status" value="1"/>
</dbReference>
<evidence type="ECO:0000256" key="5">
    <source>
        <dbReference type="PROSITE-ProRule" id="PRU00284"/>
    </source>
</evidence>
<dbReference type="PANTHER" id="PTHR43531:SF14">
    <property type="entry name" value="METHYL-ACCEPTING CHEMOTAXIS PROTEIN I-RELATED"/>
    <property type="match status" value="1"/>
</dbReference>
<sequence length="850" mass="89396">MTTRAATVFSTSIGARLALLMGLITTVAFVALAVLIYRQAATSYQQRVEAGLQSSTELMRDSVELYDRSLSDSTQRMAGIFRGMLPAGDVSVDAAKTVTVGERQTPTLQFGTEVLNLQEATVDRFAEATGGGVATVFVRDGDDFVRVSTSVRNAEGARAMGTVLDHASPAYAKVIAGEGYTGPVRLFGVDYMTHYMPIKDAAGEVAAIAFVGQNYTEGLAALKARLRESKLGKEGHFLAVNTKAGDQFGTVMASFAGEGELLSSLVDPADQATLEALLAGKASQATLHLRTAKDAAPQTYFVSAQAYGPWQWTVLGLEPTSVLQAVLHKLMLQIGVVSGLGLLAVIVALIVVVRRVISAPLAQAGQVARDVAAGRLDQRIVVHSQDEVGRLMGALQQMQAKLREIIQAQNEMSQRHAEGAISHRIDASRFDGEFGTMVTGTNELVAAHIGVKMRMVDLVRRYADGDLSQSMEQLPGEKARITEAVNGVRDRLQAINGEIKHLVAAAAAGDFSVRGNAEAYQHDFRVMVEGLNTLMVTADRNLSALSGLLRALAEGDLRGRIEGQFQGVFATMRDDANATVAQLTRIVGGIQQAAVSVATASAEIAAGNDDLSKRTEQQAASLEESAASLEELTAAVKQNADHARRADRLAAEAAEVAVQGGNAVAQVVETMGGIEASSRRIADITTVIDGIAFQTNILALNAAVEAARAGEEGRGFAVVASEVRALAQRSASAAKEIKALIDASATQVADGSALASEAGQTLQRVVASVGELGGLIEEIANASQEQAAGIEQVNQSIVQMDGVTQQNAALVEEASAAARALNAQSSELQQSVGQFRLADAQPARRERVAA</sequence>
<dbReference type="InterPro" id="IPR004089">
    <property type="entry name" value="MCPsignal_dom"/>
</dbReference>
<dbReference type="GO" id="GO:0006935">
    <property type="term" value="P:chemotaxis"/>
    <property type="evidence" value="ECO:0007669"/>
    <property type="project" value="InterPro"/>
</dbReference>
<comment type="caution">
    <text evidence="10">The sequence shown here is derived from an EMBL/GenBank/DDBJ whole genome shotgun (WGS) entry which is preliminary data.</text>
</comment>
<dbReference type="SMART" id="SM00304">
    <property type="entry name" value="HAMP"/>
    <property type="match status" value="3"/>
</dbReference>
<dbReference type="RefSeq" id="WP_307106688.1">
    <property type="nucleotide sequence ID" value="NZ_JAUTAS010000001.1"/>
</dbReference>
<dbReference type="InterPro" id="IPR003660">
    <property type="entry name" value="HAMP_dom"/>
</dbReference>
<keyword evidence="7" id="KW-1133">Transmembrane helix</keyword>
<keyword evidence="3 5" id="KW-0807">Transducer</keyword>
<evidence type="ECO:0000313" key="10">
    <source>
        <dbReference type="EMBL" id="MDQ1108105.1"/>
    </source>
</evidence>
<protein>
    <submittedName>
        <fullName evidence="10">Methyl-accepting chemotaxis protein</fullName>
    </submittedName>
</protein>
<organism evidence="10 11">
    <name type="scientific">Stenotrophomonas rhizophila</name>
    <dbReference type="NCBI Taxonomy" id="216778"/>
    <lineage>
        <taxon>Bacteria</taxon>
        <taxon>Pseudomonadati</taxon>
        <taxon>Pseudomonadota</taxon>
        <taxon>Gammaproteobacteria</taxon>
        <taxon>Lysobacterales</taxon>
        <taxon>Lysobacteraceae</taxon>
        <taxon>Stenotrophomonas</taxon>
    </lineage>
</organism>
<evidence type="ECO:0000313" key="11">
    <source>
        <dbReference type="Proteomes" id="UP001226084"/>
    </source>
</evidence>
<dbReference type="FunFam" id="1.10.287.950:FF:000001">
    <property type="entry name" value="Methyl-accepting chemotaxis sensory transducer"/>
    <property type="match status" value="1"/>
</dbReference>
<dbReference type="SUPFAM" id="SSF58104">
    <property type="entry name" value="Methyl-accepting chemotaxis protein (MCP) signaling domain"/>
    <property type="match status" value="1"/>
</dbReference>
<evidence type="ECO:0000259" key="8">
    <source>
        <dbReference type="PROSITE" id="PS50111"/>
    </source>
</evidence>
<dbReference type="SUPFAM" id="SSF103190">
    <property type="entry name" value="Sensory domain-like"/>
    <property type="match status" value="1"/>
</dbReference>
<dbReference type="CDD" id="cd06225">
    <property type="entry name" value="HAMP"/>
    <property type="match status" value="1"/>
</dbReference>
<dbReference type="Proteomes" id="UP001226084">
    <property type="component" value="Unassembled WGS sequence"/>
</dbReference>
<dbReference type="PROSITE" id="PS50885">
    <property type="entry name" value="HAMP"/>
    <property type="match status" value="2"/>
</dbReference>
<dbReference type="GO" id="GO:0005886">
    <property type="term" value="C:plasma membrane"/>
    <property type="evidence" value="ECO:0007669"/>
    <property type="project" value="TreeGrafter"/>
</dbReference>
<gene>
    <name evidence="10" type="ORF">QE424_001264</name>
</gene>
<feature type="transmembrane region" description="Helical" evidence="7">
    <location>
        <begin position="330"/>
        <end position="353"/>
    </location>
</feature>
<dbReference type="InterPro" id="IPR041395">
    <property type="entry name" value="McpB_HAMP_3rd"/>
</dbReference>
<dbReference type="Pfam" id="PF17201">
    <property type="entry name" value="Cache_3-Cache_2"/>
    <property type="match status" value="1"/>
</dbReference>
<feature type="coiled-coil region" evidence="6">
    <location>
        <begin position="612"/>
        <end position="639"/>
    </location>
</feature>
<comment type="similarity">
    <text evidence="4">Belongs to the methyl-accepting chemotaxis (MCP) protein family.</text>
</comment>
<dbReference type="InterPro" id="IPR051310">
    <property type="entry name" value="MCP_chemotaxis"/>
</dbReference>
<feature type="domain" description="HAMP" evidence="9">
    <location>
        <begin position="540"/>
        <end position="588"/>
    </location>
</feature>
<dbReference type="PROSITE" id="PS50111">
    <property type="entry name" value="CHEMOTAXIS_TRANSDUC_2"/>
    <property type="match status" value="1"/>
</dbReference>
<evidence type="ECO:0000256" key="4">
    <source>
        <dbReference type="ARBA" id="ARBA00029447"/>
    </source>
</evidence>
<name>A0AAP5AIH3_9GAMM</name>
<dbReference type="Pfam" id="PF18575">
    <property type="entry name" value="HAMP_N3"/>
    <property type="match status" value="1"/>
</dbReference>
<dbReference type="InterPro" id="IPR004090">
    <property type="entry name" value="Chemotax_Me-accpt_rcpt"/>
</dbReference>
<keyword evidence="6" id="KW-0175">Coiled coil</keyword>
<reference evidence="10" key="1">
    <citation type="submission" date="2023-07" db="EMBL/GenBank/DDBJ databases">
        <title>Functional and genomic diversity of the sorghum phyllosphere microbiome.</title>
        <authorList>
            <person name="Shade A."/>
        </authorList>
    </citation>
    <scope>NUCLEOTIDE SEQUENCE</scope>
    <source>
        <strain evidence="10">SORGH_AS_0457</strain>
    </source>
</reference>
<accession>A0AAP5AIH3</accession>
<dbReference type="GO" id="GO:0007165">
    <property type="term" value="P:signal transduction"/>
    <property type="evidence" value="ECO:0007669"/>
    <property type="project" value="UniProtKB-KW"/>
</dbReference>
<dbReference type="GO" id="GO:0004888">
    <property type="term" value="F:transmembrane signaling receptor activity"/>
    <property type="evidence" value="ECO:0007669"/>
    <property type="project" value="InterPro"/>
</dbReference>
<dbReference type="EMBL" id="JAUTAS010000001">
    <property type="protein sequence ID" value="MDQ1108105.1"/>
    <property type="molecule type" value="Genomic_DNA"/>
</dbReference>
<evidence type="ECO:0000256" key="6">
    <source>
        <dbReference type="SAM" id="Coils"/>
    </source>
</evidence>
<dbReference type="PANTHER" id="PTHR43531">
    <property type="entry name" value="PROTEIN ICFG"/>
    <property type="match status" value="1"/>
</dbReference>